<keyword evidence="1" id="KW-0175">Coiled coil</keyword>
<dbReference type="EMBL" id="PIDR01000001">
    <property type="protein sequence ID" value="PLO75735.1"/>
    <property type="molecule type" value="Genomic_DNA"/>
</dbReference>
<proteinExistence type="predicted"/>
<evidence type="ECO:0000313" key="3">
    <source>
        <dbReference type="EMBL" id="PLO75735.1"/>
    </source>
</evidence>
<dbReference type="AlphaFoldDB" id="A0A2J5QCM5"/>
<feature type="coiled-coil region" evidence="1">
    <location>
        <begin position="195"/>
        <end position="222"/>
    </location>
</feature>
<organism evidence="3 4">
    <name type="scientific">Klebsiella michiganensis</name>
    <dbReference type="NCBI Taxonomy" id="1134687"/>
    <lineage>
        <taxon>Bacteria</taxon>
        <taxon>Pseudomonadati</taxon>
        <taxon>Pseudomonadota</taxon>
        <taxon>Gammaproteobacteria</taxon>
        <taxon>Enterobacterales</taxon>
        <taxon>Enterobacteriaceae</taxon>
        <taxon>Klebsiella/Raoultella group</taxon>
        <taxon>Klebsiella</taxon>
    </lineage>
</organism>
<dbReference type="Pfam" id="PF12083">
    <property type="entry name" value="DUF3560"/>
    <property type="match status" value="1"/>
</dbReference>
<dbReference type="GO" id="GO:0016787">
    <property type="term" value="F:hydrolase activity"/>
    <property type="evidence" value="ECO:0007669"/>
    <property type="project" value="UniProtKB-KW"/>
</dbReference>
<comment type="caution">
    <text evidence="3">The sequence shown here is derived from an EMBL/GenBank/DDBJ whole genome shotgun (WGS) entry which is preliminary data.</text>
</comment>
<evidence type="ECO:0000256" key="2">
    <source>
        <dbReference type="SAM" id="MobiDB-lite"/>
    </source>
</evidence>
<sequence>MTQTTALALTASITPPPASEDSPAQSYRATYSPDDNKLRLYAAERLDDETYQKIHAVGFRWAPKQELFVAPAWTPAREDVLLSLAGDIEDDDNTLFDRQEQRADRFSGYSEKRAGESEQTLAQVDALASVIPFGQPILVGHHSERRARRDAQRIENSMKRAVMLFERAEYWEDRAHASLRLAKYRERPDVRYRRIKKIEADKRKAERNIAQAQKYLTMWRAQTLDLKMARLVSNYDHIYTCFTLEKYPRPPEKSQYEGQMSLHSALENEIITFEQARDIAAPYHERTIRHQQRWLNHYQNRLAYERAMLDESGGVVTRTQEFEPGGQVQSRGEWLTIIRINKSGGAVSSVVTPYYSFMRCNGTMTLTPDRITDYKAPSAEEARAAKQAAKRPPIVNWPGEGFREMTKAEWSKTPADYKSVRGVAENDEHGAYRFRRIMTSGYTLDNVYITDMKIVEIPQK</sequence>
<feature type="compositionally biased region" description="Polar residues" evidence="2">
    <location>
        <begin position="1"/>
        <end position="13"/>
    </location>
</feature>
<reference evidence="3 4" key="1">
    <citation type="submission" date="2017-11" db="EMBL/GenBank/DDBJ databases">
        <authorList>
            <person name="Han C.G."/>
        </authorList>
    </citation>
    <scope>NUCLEOTIDE SEQUENCE [LARGE SCALE GENOMIC DNA]</scope>
    <source>
        <strain evidence="3 4">A10</strain>
    </source>
</reference>
<dbReference type="Proteomes" id="UP000234667">
    <property type="component" value="Unassembled WGS sequence"/>
</dbReference>
<evidence type="ECO:0000313" key="4">
    <source>
        <dbReference type="Proteomes" id="UP000234667"/>
    </source>
</evidence>
<gene>
    <name evidence="3" type="ORF">CWN49_00300</name>
</gene>
<evidence type="ECO:0000256" key="1">
    <source>
        <dbReference type="SAM" id="Coils"/>
    </source>
</evidence>
<feature type="region of interest" description="Disordered" evidence="2">
    <location>
        <begin position="1"/>
        <end position="30"/>
    </location>
</feature>
<keyword evidence="3" id="KW-0378">Hydrolase</keyword>
<reference evidence="3 4" key="2">
    <citation type="submission" date="2018-01" db="EMBL/GenBank/DDBJ databases">
        <title>Genomic study of Klebsiella pneumoniae.</title>
        <authorList>
            <person name="Yang Y."/>
            <person name="Bicalho R."/>
        </authorList>
    </citation>
    <scope>NUCLEOTIDE SEQUENCE [LARGE SCALE GENOMIC DNA]</scope>
    <source>
        <strain evidence="3 4">A10</strain>
    </source>
</reference>
<accession>A0A2J5QCM5</accession>
<protein>
    <submittedName>
        <fullName evidence="3">Hydrolase</fullName>
    </submittedName>
</protein>
<dbReference type="InterPro" id="IPR021944">
    <property type="entry name" value="DUF3560"/>
</dbReference>
<name>A0A2J5QCM5_9ENTR</name>